<sequence length="372" mass="41601">MKKLFTFLLAATVTSSSFAQIPTGYYDGTAGLTGYALKTKLNTIISEANGAQDLGYGGLWITYATSDVDKYYEKNGTLLDMYSERPAGPDAYEYIIGSPANGGNQCGSQNQNNEGFCYNREHSLPKSYFGGQTQVPMANDGHFVVPSDYYVNSRRGNFPYGETSTPTWTSTNGTKIGSSNFPGYNGTIFEPIDEFKGDFARMHLYFITRYQDKLASFAPFQSAENPLDGTVDRGYKQWYINLLLKWAAQDPVSLKEIDRNNAVYARQSNRNPFIDHPEWVNMIWTSTLSTTDVAAFKKTLSVYPNPVRNGQLHLSGYGLEEVSNVQIYSMDGKLIQTVNQNFKNSNKIILKDQTKGVYILKTNSQAVKFIVE</sequence>
<feature type="signal peptide" evidence="5">
    <location>
        <begin position="1"/>
        <end position="19"/>
    </location>
</feature>
<keyword evidence="4" id="KW-0378">Hydrolase</keyword>
<feature type="domain" description="Secretion system C-terminal sorting" evidence="6">
    <location>
        <begin position="302"/>
        <end position="369"/>
    </location>
</feature>
<accession>A0A7M2Y475</accession>
<dbReference type="Proteomes" id="UP000594195">
    <property type="component" value="Chromosome"/>
</dbReference>
<dbReference type="Pfam" id="PF04231">
    <property type="entry name" value="Endonuclease_1"/>
    <property type="match status" value="1"/>
</dbReference>
<dbReference type="InterPro" id="IPR007346">
    <property type="entry name" value="Endonuclease-I"/>
</dbReference>
<reference evidence="7 8" key="1">
    <citation type="submission" date="2019-05" db="EMBL/GenBank/DDBJ databases">
        <title>Chryseobacterium sp. isolated from King George Island, maritime Antarctica.</title>
        <authorList>
            <person name="Peng X."/>
        </authorList>
    </citation>
    <scope>NUCLEOTIDE SEQUENCE [LARGE SCALE GENOMIC DNA]</scope>
    <source>
        <strain evidence="7 8">7-3A</strain>
    </source>
</reference>
<evidence type="ECO:0000259" key="6">
    <source>
        <dbReference type="Pfam" id="PF18962"/>
    </source>
</evidence>
<dbReference type="Pfam" id="PF18962">
    <property type="entry name" value="Por_Secre_tail"/>
    <property type="match status" value="1"/>
</dbReference>
<feature type="chain" id="PRO_5032279521" evidence="5">
    <location>
        <begin position="20"/>
        <end position="372"/>
    </location>
</feature>
<comment type="similarity">
    <text evidence="1">Belongs to the EndA/NucM nuclease family.</text>
</comment>
<dbReference type="AlphaFoldDB" id="A0A7M2Y475"/>
<protein>
    <submittedName>
        <fullName evidence="7">T9SS type A sorting domain-containing protein</fullName>
    </submittedName>
</protein>
<proteinExistence type="inferred from homology"/>
<evidence type="ECO:0000256" key="2">
    <source>
        <dbReference type="ARBA" id="ARBA00022722"/>
    </source>
</evidence>
<dbReference type="NCBIfam" id="TIGR04183">
    <property type="entry name" value="Por_Secre_tail"/>
    <property type="match status" value="1"/>
</dbReference>
<dbReference type="GO" id="GO:0016787">
    <property type="term" value="F:hydrolase activity"/>
    <property type="evidence" value="ECO:0007669"/>
    <property type="project" value="UniProtKB-KW"/>
</dbReference>
<name>A0A7M2Y475_9FLAO</name>
<organism evidence="7 8">
    <name type="scientific">Kaistella flava</name>
    <name type="common">ex Peng et al. 2021</name>
    <dbReference type="NCBI Taxonomy" id="2038776"/>
    <lineage>
        <taxon>Bacteria</taxon>
        <taxon>Pseudomonadati</taxon>
        <taxon>Bacteroidota</taxon>
        <taxon>Flavobacteriia</taxon>
        <taxon>Flavobacteriales</taxon>
        <taxon>Weeksellaceae</taxon>
        <taxon>Chryseobacterium group</taxon>
        <taxon>Kaistella</taxon>
    </lineage>
</organism>
<evidence type="ECO:0000256" key="1">
    <source>
        <dbReference type="ARBA" id="ARBA00006429"/>
    </source>
</evidence>
<dbReference type="GO" id="GO:0004518">
    <property type="term" value="F:nuclease activity"/>
    <property type="evidence" value="ECO:0007669"/>
    <property type="project" value="UniProtKB-KW"/>
</dbReference>
<dbReference type="SUPFAM" id="SSF54060">
    <property type="entry name" value="His-Me finger endonucleases"/>
    <property type="match status" value="1"/>
</dbReference>
<dbReference type="EMBL" id="CP040442">
    <property type="protein sequence ID" value="QOW09027.1"/>
    <property type="molecule type" value="Genomic_DNA"/>
</dbReference>
<evidence type="ECO:0000256" key="5">
    <source>
        <dbReference type="SAM" id="SignalP"/>
    </source>
</evidence>
<evidence type="ECO:0000313" key="8">
    <source>
        <dbReference type="Proteomes" id="UP000594195"/>
    </source>
</evidence>
<dbReference type="RefSeq" id="WP_193812236.1">
    <property type="nucleotide sequence ID" value="NZ_CP040442.1"/>
</dbReference>
<dbReference type="InterPro" id="IPR044925">
    <property type="entry name" value="His-Me_finger_sf"/>
</dbReference>
<evidence type="ECO:0000256" key="4">
    <source>
        <dbReference type="ARBA" id="ARBA00022801"/>
    </source>
</evidence>
<gene>
    <name evidence="7" type="ORF">Q73A0000_01010</name>
</gene>
<keyword evidence="3 5" id="KW-0732">Signal</keyword>
<evidence type="ECO:0000256" key="3">
    <source>
        <dbReference type="ARBA" id="ARBA00022729"/>
    </source>
</evidence>
<dbReference type="PANTHER" id="PTHR33607">
    <property type="entry name" value="ENDONUCLEASE-1"/>
    <property type="match status" value="1"/>
</dbReference>
<evidence type="ECO:0000313" key="7">
    <source>
        <dbReference type="EMBL" id="QOW09027.1"/>
    </source>
</evidence>
<keyword evidence="8" id="KW-1185">Reference proteome</keyword>
<dbReference type="KEGG" id="kfa:Q73A0000_01010"/>
<dbReference type="PANTHER" id="PTHR33607:SF2">
    <property type="entry name" value="ENDONUCLEASE-1"/>
    <property type="match status" value="1"/>
</dbReference>
<keyword evidence="2" id="KW-0540">Nuclease</keyword>
<dbReference type="InterPro" id="IPR026444">
    <property type="entry name" value="Secre_tail"/>
</dbReference>